<dbReference type="Proteomes" id="UP000466345">
    <property type="component" value="Unassembled WGS sequence"/>
</dbReference>
<protein>
    <recommendedName>
        <fullName evidence="5">Lipoprotein</fullName>
    </recommendedName>
</protein>
<organism evidence="3 4">
    <name type="scientific">Streptomyces smaragdinus</name>
    <dbReference type="NCBI Taxonomy" id="2585196"/>
    <lineage>
        <taxon>Bacteria</taxon>
        <taxon>Bacillati</taxon>
        <taxon>Actinomycetota</taxon>
        <taxon>Actinomycetes</taxon>
        <taxon>Kitasatosporales</taxon>
        <taxon>Streptomycetaceae</taxon>
        <taxon>Streptomyces</taxon>
    </lineage>
</organism>
<dbReference type="OrthoDB" id="4331012at2"/>
<feature type="compositionally biased region" description="Pro residues" evidence="1">
    <location>
        <begin position="120"/>
        <end position="137"/>
    </location>
</feature>
<proteinExistence type="predicted"/>
<dbReference type="PROSITE" id="PS51257">
    <property type="entry name" value="PROKAR_LIPOPROTEIN"/>
    <property type="match status" value="1"/>
</dbReference>
<sequence>MRRARVPLLTVSAAIVVAACSSCGGNAFAAGDVIVSPSQARPGSKVEIRTSKCQGTWAIARSEAFVAEARLAKAQDNRALWGEAQIRNDAQSRQYEVRVRCEDGGQATGSFSVVAHHPGPKPQPDPWRPDPWSPQPWRPVHAGGGGTAADKNADTTTLADERPSAAGYADDLALAAGLATLLGFAGHRLRRRGRR</sequence>
<gene>
    <name evidence="3" type="ORF">SRB5_41050</name>
</gene>
<reference evidence="3 4" key="1">
    <citation type="submission" date="2019-10" db="EMBL/GenBank/DDBJ databases">
        <title>Streptomyces smaragdinus sp. nov. and Streptomyces fabii sp. nov., isolated from the gut of fungus growing-termite Macrotermes natalensis.</title>
        <authorList>
            <person name="Schwitalla J."/>
            <person name="Benndorf R."/>
            <person name="Martin K."/>
            <person name="De Beer W."/>
            <person name="Kaster A.-K."/>
            <person name="Vollmers J."/>
            <person name="Poulsen M."/>
            <person name="Beemelmanns C."/>
        </authorList>
    </citation>
    <scope>NUCLEOTIDE SEQUENCE [LARGE SCALE GENOMIC DNA]</scope>
    <source>
        <strain evidence="3 4">RB5</strain>
    </source>
</reference>
<name>A0A7K0CKB5_9ACTN</name>
<accession>A0A7K0CKB5</accession>
<dbReference type="RefSeq" id="WP_153454110.1">
    <property type="nucleotide sequence ID" value="NZ_WEGJ01000016.1"/>
</dbReference>
<feature type="region of interest" description="Disordered" evidence="1">
    <location>
        <begin position="108"/>
        <end position="154"/>
    </location>
</feature>
<evidence type="ECO:0000313" key="4">
    <source>
        <dbReference type="Proteomes" id="UP000466345"/>
    </source>
</evidence>
<comment type="caution">
    <text evidence="3">The sequence shown here is derived from an EMBL/GenBank/DDBJ whole genome shotgun (WGS) entry which is preliminary data.</text>
</comment>
<dbReference type="AlphaFoldDB" id="A0A7K0CKB5"/>
<evidence type="ECO:0000256" key="1">
    <source>
        <dbReference type="SAM" id="MobiDB-lite"/>
    </source>
</evidence>
<feature type="chain" id="PRO_5029804590" description="Lipoprotein" evidence="2">
    <location>
        <begin position="30"/>
        <end position="195"/>
    </location>
</feature>
<evidence type="ECO:0000313" key="3">
    <source>
        <dbReference type="EMBL" id="MQY13945.1"/>
    </source>
</evidence>
<evidence type="ECO:0000256" key="2">
    <source>
        <dbReference type="SAM" id="SignalP"/>
    </source>
</evidence>
<feature type="signal peptide" evidence="2">
    <location>
        <begin position="1"/>
        <end position="29"/>
    </location>
</feature>
<dbReference type="EMBL" id="WEGJ01000016">
    <property type="protein sequence ID" value="MQY13945.1"/>
    <property type="molecule type" value="Genomic_DNA"/>
</dbReference>
<keyword evidence="4" id="KW-1185">Reference proteome</keyword>
<evidence type="ECO:0008006" key="5">
    <source>
        <dbReference type="Google" id="ProtNLM"/>
    </source>
</evidence>
<keyword evidence="2" id="KW-0732">Signal</keyword>